<evidence type="ECO:0000313" key="3">
    <source>
        <dbReference type="Proteomes" id="UP000320314"/>
    </source>
</evidence>
<sequence>MKREDRSALIAAAIICFFAFGGWFVLPPIMQWLGTFSPWLALAVAIAYVGAFFVLFWLRARYQRRRRRP</sequence>
<evidence type="ECO:0000313" key="2">
    <source>
        <dbReference type="EMBL" id="TPW30686.1"/>
    </source>
</evidence>
<keyword evidence="1" id="KW-0812">Transmembrane</keyword>
<dbReference type="Proteomes" id="UP000320314">
    <property type="component" value="Unassembled WGS sequence"/>
</dbReference>
<feature type="transmembrane region" description="Helical" evidence="1">
    <location>
        <begin position="7"/>
        <end position="26"/>
    </location>
</feature>
<name>A0A506UBD9_9HYPH</name>
<accession>A0A506UBD9</accession>
<feature type="transmembrane region" description="Helical" evidence="1">
    <location>
        <begin position="38"/>
        <end position="58"/>
    </location>
</feature>
<dbReference type="OrthoDB" id="8451465at2"/>
<dbReference type="EMBL" id="VHLH01000005">
    <property type="protein sequence ID" value="TPW30686.1"/>
    <property type="molecule type" value="Genomic_DNA"/>
</dbReference>
<reference evidence="2 3" key="1">
    <citation type="submission" date="2019-06" db="EMBL/GenBank/DDBJ databases">
        <authorList>
            <person name="Li M."/>
        </authorList>
    </citation>
    <scope>NUCLEOTIDE SEQUENCE [LARGE SCALE GENOMIC DNA]</scope>
    <source>
        <strain evidence="2 3">BGMRC6574</strain>
    </source>
</reference>
<dbReference type="AlphaFoldDB" id="A0A506UBD9"/>
<dbReference type="RefSeq" id="WP_141165825.1">
    <property type="nucleotide sequence ID" value="NZ_VHLH01000005.1"/>
</dbReference>
<keyword evidence="1" id="KW-1133">Transmembrane helix</keyword>
<gene>
    <name evidence="2" type="ORF">FJU11_04485</name>
</gene>
<comment type="caution">
    <text evidence="2">The sequence shown here is derived from an EMBL/GenBank/DDBJ whole genome shotgun (WGS) entry which is preliminary data.</text>
</comment>
<proteinExistence type="predicted"/>
<evidence type="ECO:0000256" key="1">
    <source>
        <dbReference type="SAM" id="Phobius"/>
    </source>
</evidence>
<organism evidence="2 3">
    <name type="scientific">Pararhizobium mangrovi</name>
    <dbReference type="NCBI Taxonomy" id="2590452"/>
    <lineage>
        <taxon>Bacteria</taxon>
        <taxon>Pseudomonadati</taxon>
        <taxon>Pseudomonadota</taxon>
        <taxon>Alphaproteobacteria</taxon>
        <taxon>Hyphomicrobiales</taxon>
        <taxon>Rhizobiaceae</taxon>
        <taxon>Rhizobium/Agrobacterium group</taxon>
        <taxon>Pararhizobium</taxon>
    </lineage>
</organism>
<keyword evidence="1" id="KW-0472">Membrane</keyword>
<keyword evidence="3" id="KW-1185">Reference proteome</keyword>
<protein>
    <submittedName>
        <fullName evidence="2">Uncharacterized protein</fullName>
    </submittedName>
</protein>